<feature type="domain" description="Calcineurin-like phosphoesterase" evidence="1">
    <location>
        <begin position="1"/>
        <end position="212"/>
    </location>
</feature>
<dbReference type="InterPro" id="IPR029052">
    <property type="entry name" value="Metallo-depent_PP-like"/>
</dbReference>
<dbReference type="InterPro" id="IPR004843">
    <property type="entry name" value="Calcineurin-like_PHP"/>
</dbReference>
<dbReference type="EMBL" id="MOBO01000001">
    <property type="protein sequence ID" value="RON42427.1"/>
    <property type="molecule type" value="Genomic_DNA"/>
</dbReference>
<name>A0A423JXL6_9PSED</name>
<dbReference type="Pfam" id="PF00149">
    <property type="entry name" value="Metallophos"/>
    <property type="match status" value="1"/>
</dbReference>
<dbReference type="GO" id="GO:0016787">
    <property type="term" value="F:hydrolase activity"/>
    <property type="evidence" value="ECO:0007669"/>
    <property type="project" value="InterPro"/>
</dbReference>
<accession>A0A423JXL6</accession>
<evidence type="ECO:0000259" key="1">
    <source>
        <dbReference type="Pfam" id="PF00149"/>
    </source>
</evidence>
<organism evidence="2 3">
    <name type="scientific">Pseudomonas brassicacearum</name>
    <dbReference type="NCBI Taxonomy" id="930166"/>
    <lineage>
        <taxon>Bacteria</taxon>
        <taxon>Pseudomonadati</taxon>
        <taxon>Pseudomonadota</taxon>
        <taxon>Gammaproteobacteria</taxon>
        <taxon>Pseudomonadales</taxon>
        <taxon>Pseudomonadaceae</taxon>
        <taxon>Pseudomonas</taxon>
    </lineage>
</organism>
<dbReference type="Gene3D" id="3.60.21.10">
    <property type="match status" value="1"/>
</dbReference>
<dbReference type="RefSeq" id="WP_123364345.1">
    <property type="nucleotide sequence ID" value="NZ_MOBO01000001.1"/>
</dbReference>
<sequence length="245" mass="27843">MRIHLLSDLHLEFQDFSPAMNDADVVVLAGDIDLLARGVEWANQNFRCPVIYVAGNHELYKGHLNRTLEKMREKALPHVHVLENDEVVIDGVRFLGTTGWTDFYSTDNVTTAMLAAQISMNDYKQIRTGNQYHRIRPIDLQQKSQFAKQWLLSNLSTKHQGKTVVVTHHAPLPECAPGIKYELGHLAAAYVNDWQEFAGCNIDMWLHGHTHVGYDKTIEGIRYASNPRGYPFEETGFVSDLILTI</sequence>
<protein>
    <submittedName>
        <fullName evidence="2">Serine/threonine protein phosphatase</fullName>
    </submittedName>
</protein>
<dbReference type="PANTHER" id="PTHR37844">
    <property type="entry name" value="SER/THR PROTEIN PHOSPHATASE SUPERFAMILY (AFU_ORTHOLOGUE AFUA_1G14840)"/>
    <property type="match status" value="1"/>
</dbReference>
<evidence type="ECO:0000313" key="2">
    <source>
        <dbReference type="EMBL" id="RON42427.1"/>
    </source>
</evidence>
<dbReference type="Proteomes" id="UP000286351">
    <property type="component" value="Unassembled WGS sequence"/>
</dbReference>
<proteinExistence type="predicted"/>
<evidence type="ECO:0000313" key="3">
    <source>
        <dbReference type="Proteomes" id="UP000286351"/>
    </source>
</evidence>
<dbReference type="AlphaFoldDB" id="A0A423JXL6"/>
<comment type="caution">
    <text evidence="2">The sequence shown here is derived from an EMBL/GenBank/DDBJ whole genome shotgun (WGS) entry which is preliminary data.</text>
</comment>
<dbReference type="SUPFAM" id="SSF56300">
    <property type="entry name" value="Metallo-dependent phosphatases"/>
    <property type="match status" value="1"/>
</dbReference>
<reference evidence="2 3" key="1">
    <citation type="submission" date="2016-10" db="EMBL/GenBank/DDBJ databases">
        <title>Comparative genome analysis of multiple Pseudomonas spp. focuses on biocontrol and plant growth promoting traits.</title>
        <authorList>
            <person name="Tao X.-Y."/>
            <person name="Taylor C.G."/>
        </authorList>
    </citation>
    <scope>NUCLEOTIDE SEQUENCE [LARGE SCALE GENOMIC DNA]</scope>
    <source>
        <strain evidence="2 3">38D4</strain>
    </source>
</reference>
<gene>
    <name evidence="2" type="ORF">BK664_02300</name>
</gene>
<dbReference type="PANTHER" id="PTHR37844:SF2">
    <property type="entry name" value="SER_THR PROTEIN PHOSPHATASE SUPERFAMILY (AFU_ORTHOLOGUE AFUA_1G14840)"/>
    <property type="match status" value="1"/>
</dbReference>